<evidence type="ECO:0000256" key="4">
    <source>
        <dbReference type="ARBA" id="ARBA00022729"/>
    </source>
</evidence>
<dbReference type="Gene3D" id="3.40.190.10">
    <property type="entry name" value="Periplasmic binding protein-like II"/>
    <property type="match status" value="1"/>
</dbReference>
<comment type="caution">
    <text evidence="6">The sequence shown here is derived from an EMBL/GenBank/DDBJ whole genome shotgun (WGS) entry which is preliminary data.</text>
</comment>
<gene>
    <name evidence="6" type="ORF">PPOP_3039</name>
</gene>
<evidence type="ECO:0000256" key="2">
    <source>
        <dbReference type="ARBA" id="ARBA00008520"/>
    </source>
</evidence>
<comment type="similarity">
    <text evidence="2">Belongs to the bacterial solute-binding protein 1 family.</text>
</comment>
<dbReference type="EMBL" id="BALG01000228">
    <property type="protein sequence ID" value="GAC43640.1"/>
    <property type="molecule type" value="Genomic_DNA"/>
</dbReference>
<keyword evidence="3" id="KW-0813">Transport</keyword>
<feature type="chain" id="PRO_5004100079" evidence="5">
    <location>
        <begin position="25"/>
        <end position="420"/>
    </location>
</feature>
<evidence type="ECO:0000256" key="3">
    <source>
        <dbReference type="ARBA" id="ARBA00022448"/>
    </source>
</evidence>
<comment type="subcellular location">
    <subcellularLocation>
        <location evidence="1">Cell envelope</location>
    </subcellularLocation>
</comment>
<dbReference type="PANTHER" id="PTHR43649">
    <property type="entry name" value="ARABINOSE-BINDING PROTEIN-RELATED"/>
    <property type="match status" value="1"/>
</dbReference>
<dbReference type="Pfam" id="PF01547">
    <property type="entry name" value="SBP_bac_1"/>
    <property type="match status" value="1"/>
</dbReference>
<dbReference type="Proteomes" id="UP000029453">
    <property type="component" value="Unassembled WGS sequence"/>
</dbReference>
<evidence type="ECO:0000256" key="1">
    <source>
        <dbReference type="ARBA" id="ARBA00004196"/>
    </source>
</evidence>
<name>M9LK36_PAEPP</name>
<keyword evidence="7" id="KW-1185">Reference proteome</keyword>
<evidence type="ECO:0000313" key="6">
    <source>
        <dbReference type="EMBL" id="GAC43640.1"/>
    </source>
</evidence>
<evidence type="ECO:0000313" key="7">
    <source>
        <dbReference type="Proteomes" id="UP000029453"/>
    </source>
</evidence>
<dbReference type="GO" id="GO:0030313">
    <property type="term" value="C:cell envelope"/>
    <property type="evidence" value="ECO:0007669"/>
    <property type="project" value="UniProtKB-SubCell"/>
</dbReference>
<feature type="signal peptide" evidence="5">
    <location>
        <begin position="1"/>
        <end position="24"/>
    </location>
</feature>
<dbReference type="InterPro" id="IPR006059">
    <property type="entry name" value="SBP"/>
</dbReference>
<dbReference type="PANTHER" id="PTHR43649:SF31">
    <property type="entry name" value="SN-GLYCEROL-3-PHOSPHATE-BINDING PERIPLASMIC PROTEIN UGPB"/>
    <property type="match status" value="1"/>
</dbReference>
<protein>
    <submittedName>
        <fullName evidence="6">Periplasmic component</fullName>
    </submittedName>
</protein>
<reference evidence="6 7" key="1">
    <citation type="submission" date="2012-10" db="EMBL/GenBank/DDBJ databases">
        <title>Draft Genome Sequence of Paenibacillus popilliae ATCC 14706T.</title>
        <authorList>
            <person name="Iiyama K."/>
            <person name="Mori K."/>
            <person name="Mon H."/>
            <person name="Chieda Y."/>
            <person name="Lee J.M."/>
            <person name="Kusakabe T."/>
            <person name="Tashiro K."/>
            <person name="Asano S."/>
            <person name="Yasunaga-Aoki C."/>
            <person name="Shimizu S."/>
        </authorList>
    </citation>
    <scope>NUCLEOTIDE SEQUENCE [LARGE SCALE GENOMIC DNA]</scope>
    <source>
        <strain evidence="6 7">ATCC 14706</strain>
    </source>
</reference>
<dbReference type="SUPFAM" id="SSF53850">
    <property type="entry name" value="Periplasmic binding protein-like II"/>
    <property type="match status" value="1"/>
</dbReference>
<dbReference type="InterPro" id="IPR050490">
    <property type="entry name" value="Bact_solute-bd_prot1"/>
</dbReference>
<dbReference type="AlphaFoldDB" id="M9LK36"/>
<organism evidence="6 7">
    <name type="scientific">Paenibacillus popilliae ATCC 14706</name>
    <dbReference type="NCBI Taxonomy" id="1212764"/>
    <lineage>
        <taxon>Bacteria</taxon>
        <taxon>Bacillati</taxon>
        <taxon>Bacillota</taxon>
        <taxon>Bacilli</taxon>
        <taxon>Bacillales</taxon>
        <taxon>Paenibacillaceae</taxon>
        <taxon>Paenibacillus</taxon>
    </lineage>
</organism>
<dbReference type="PROSITE" id="PS51257">
    <property type="entry name" value="PROKAR_LIPOPROTEIN"/>
    <property type="match status" value="1"/>
</dbReference>
<proteinExistence type="inferred from homology"/>
<dbReference type="RefSeq" id="WP_006287335.1">
    <property type="nucleotide sequence ID" value="NZ_BALG01000228.1"/>
</dbReference>
<accession>M9LK36</accession>
<keyword evidence="4 5" id="KW-0732">Signal</keyword>
<dbReference type="OrthoDB" id="2606534at2"/>
<sequence length="420" mass="48315">MRKVLMTIALLSLVIVYGCSPAHHKDKKEDYSDQEITIYAFESHEQFFYSMYGNLILQQFPGLNLRVLTSKDFAWDKDGEHNQKSPDLVIIGIDEYRKMADNSYLLDLNPLIKRDHFDTERYQPEMIRALTDQPAGKLYGLSPNVYIDGIFYNKELFDDMHIDYPKDGMDWYEMLALASRFDGGIVGFESTISSPGALLMQMVETNKWNFIDEKRKVTSWNKEQWLKAVQAVVTANQTNSVAEGAGDLFFKGKSALYAAPVNSVEKLRTEHPFSWGFVSSPVGVNDKSISRSIIFYRVLSIPEGSSQKELAWEIIQMLMGEEAVIQYKDNERFNTVSTFKKYANNYKGVDLTNIWRQSIDGHPGTFPEWLSTEFYGDLYEMLDTSLQKAIKRDMTVEECANLIIENVTELVKREKVKNRS</sequence>
<evidence type="ECO:0000256" key="5">
    <source>
        <dbReference type="SAM" id="SignalP"/>
    </source>
</evidence>